<organism evidence="1 2">
    <name type="scientific">Trichinella pseudospiralis</name>
    <name type="common">Parasitic roundworm</name>
    <dbReference type="NCBI Taxonomy" id="6337"/>
    <lineage>
        <taxon>Eukaryota</taxon>
        <taxon>Metazoa</taxon>
        <taxon>Ecdysozoa</taxon>
        <taxon>Nematoda</taxon>
        <taxon>Enoplea</taxon>
        <taxon>Dorylaimia</taxon>
        <taxon>Trichinellida</taxon>
        <taxon>Trichinellidae</taxon>
        <taxon>Trichinella</taxon>
    </lineage>
</organism>
<dbReference type="Proteomes" id="UP000054805">
    <property type="component" value="Unassembled WGS sequence"/>
</dbReference>
<gene>
    <name evidence="1" type="ORF">T4B_6462</name>
</gene>
<proteinExistence type="predicted"/>
<dbReference type="EMBL" id="JYDS01000288">
    <property type="protein sequence ID" value="KRZ17958.1"/>
    <property type="molecule type" value="Genomic_DNA"/>
</dbReference>
<keyword evidence="2" id="KW-1185">Reference proteome</keyword>
<sequence>MLNSGAVIGGMMAKMQCMLKMKRKRLITKRKKQDKSNMFIEMNNHRQEADKTGGTIAAFFKSSIFCL</sequence>
<dbReference type="AlphaFoldDB" id="A0A0V1I5A9"/>
<reference evidence="1 2" key="1">
    <citation type="submission" date="2015-01" db="EMBL/GenBank/DDBJ databases">
        <title>Evolution of Trichinella species and genotypes.</title>
        <authorList>
            <person name="Korhonen P.K."/>
            <person name="Edoardo P."/>
            <person name="Giuseppe L.R."/>
            <person name="Gasser R.B."/>
        </authorList>
    </citation>
    <scope>NUCLEOTIDE SEQUENCE [LARGE SCALE GENOMIC DNA]</scope>
    <source>
        <strain evidence="1">ISS588</strain>
    </source>
</reference>
<accession>A0A0V1I5A9</accession>
<name>A0A0V1I5A9_TRIPS</name>
<evidence type="ECO:0000313" key="2">
    <source>
        <dbReference type="Proteomes" id="UP000054805"/>
    </source>
</evidence>
<comment type="caution">
    <text evidence="1">The sequence shown here is derived from an EMBL/GenBank/DDBJ whole genome shotgun (WGS) entry which is preliminary data.</text>
</comment>
<evidence type="ECO:0000313" key="1">
    <source>
        <dbReference type="EMBL" id="KRZ17958.1"/>
    </source>
</evidence>
<protein>
    <submittedName>
        <fullName evidence="1">Uncharacterized protein</fullName>
    </submittedName>
</protein>